<dbReference type="Gramene" id="mRNA:HanXRQr2_Chr03g0091821">
    <property type="protein sequence ID" value="mRNA:HanXRQr2_Chr03g0091821"/>
    <property type="gene ID" value="HanXRQr2_Chr03g0091821"/>
</dbReference>
<proteinExistence type="predicted"/>
<sequence>MVLEVGKMMKPSFVANSSWTETRVGYSKLPKTFGSIGFKITIGSNFVVE</sequence>
<evidence type="ECO:0000313" key="2">
    <source>
        <dbReference type="Proteomes" id="UP000215914"/>
    </source>
</evidence>
<accession>A0A9K3JD62</accession>
<organism evidence="1 2">
    <name type="scientific">Helianthus annuus</name>
    <name type="common">Common sunflower</name>
    <dbReference type="NCBI Taxonomy" id="4232"/>
    <lineage>
        <taxon>Eukaryota</taxon>
        <taxon>Viridiplantae</taxon>
        <taxon>Streptophyta</taxon>
        <taxon>Embryophyta</taxon>
        <taxon>Tracheophyta</taxon>
        <taxon>Spermatophyta</taxon>
        <taxon>Magnoliopsida</taxon>
        <taxon>eudicotyledons</taxon>
        <taxon>Gunneridae</taxon>
        <taxon>Pentapetalae</taxon>
        <taxon>asterids</taxon>
        <taxon>campanulids</taxon>
        <taxon>Asterales</taxon>
        <taxon>Asteraceae</taxon>
        <taxon>Asteroideae</taxon>
        <taxon>Heliantheae alliance</taxon>
        <taxon>Heliantheae</taxon>
        <taxon>Helianthus</taxon>
    </lineage>
</organism>
<reference evidence="1" key="2">
    <citation type="submission" date="2020-06" db="EMBL/GenBank/DDBJ databases">
        <title>Helianthus annuus Genome sequencing and assembly Release 2.</title>
        <authorList>
            <person name="Gouzy J."/>
            <person name="Langlade N."/>
            <person name="Munos S."/>
        </authorList>
    </citation>
    <scope>NUCLEOTIDE SEQUENCE</scope>
    <source>
        <tissue evidence="1">Leaves</tissue>
    </source>
</reference>
<keyword evidence="2" id="KW-1185">Reference proteome</keyword>
<reference evidence="1" key="1">
    <citation type="journal article" date="2017" name="Nature">
        <title>The sunflower genome provides insights into oil metabolism, flowering and Asterid evolution.</title>
        <authorList>
            <person name="Badouin H."/>
            <person name="Gouzy J."/>
            <person name="Grassa C.J."/>
            <person name="Murat F."/>
            <person name="Staton S.E."/>
            <person name="Cottret L."/>
            <person name="Lelandais-Briere C."/>
            <person name="Owens G.L."/>
            <person name="Carrere S."/>
            <person name="Mayjonade B."/>
            <person name="Legrand L."/>
            <person name="Gill N."/>
            <person name="Kane N.C."/>
            <person name="Bowers J.E."/>
            <person name="Hubner S."/>
            <person name="Bellec A."/>
            <person name="Berard A."/>
            <person name="Berges H."/>
            <person name="Blanchet N."/>
            <person name="Boniface M.C."/>
            <person name="Brunel D."/>
            <person name="Catrice O."/>
            <person name="Chaidir N."/>
            <person name="Claudel C."/>
            <person name="Donnadieu C."/>
            <person name="Faraut T."/>
            <person name="Fievet G."/>
            <person name="Helmstetter N."/>
            <person name="King M."/>
            <person name="Knapp S.J."/>
            <person name="Lai Z."/>
            <person name="Le Paslier M.C."/>
            <person name="Lippi Y."/>
            <person name="Lorenzon L."/>
            <person name="Mandel J.R."/>
            <person name="Marage G."/>
            <person name="Marchand G."/>
            <person name="Marquand E."/>
            <person name="Bret-Mestries E."/>
            <person name="Morien E."/>
            <person name="Nambeesan S."/>
            <person name="Nguyen T."/>
            <person name="Pegot-Espagnet P."/>
            <person name="Pouilly N."/>
            <person name="Raftis F."/>
            <person name="Sallet E."/>
            <person name="Schiex T."/>
            <person name="Thomas J."/>
            <person name="Vandecasteele C."/>
            <person name="Vares D."/>
            <person name="Vear F."/>
            <person name="Vautrin S."/>
            <person name="Crespi M."/>
            <person name="Mangin B."/>
            <person name="Burke J.M."/>
            <person name="Salse J."/>
            <person name="Munos S."/>
            <person name="Vincourt P."/>
            <person name="Rieseberg L.H."/>
            <person name="Langlade N.B."/>
        </authorList>
    </citation>
    <scope>NUCLEOTIDE SEQUENCE</scope>
    <source>
        <tissue evidence="1">Leaves</tissue>
    </source>
</reference>
<dbReference type="EMBL" id="MNCJ02000318">
    <property type="protein sequence ID" value="KAF5812898.1"/>
    <property type="molecule type" value="Genomic_DNA"/>
</dbReference>
<evidence type="ECO:0000313" key="1">
    <source>
        <dbReference type="EMBL" id="KAF5812898.1"/>
    </source>
</evidence>
<protein>
    <submittedName>
        <fullName evidence="1">Uncharacterized protein</fullName>
    </submittedName>
</protein>
<gene>
    <name evidence="1" type="ORF">HanXRQr2_Chr03g0091821</name>
</gene>
<name>A0A9K3JD62_HELAN</name>
<dbReference type="Proteomes" id="UP000215914">
    <property type="component" value="Unassembled WGS sequence"/>
</dbReference>
<dbReference type="AlphaFoldDB" id="A0A9K3JD62"/>
<comment type="caution">
    <text evidence="1">The sequence shown here is derived from an EMBL/GenBank/DDBJ whole genome shotgun (WGS) entry which is preliminary data.</text>
</comment>